<protein>
    <submittedName>
        <fullName evidence="2">DUF3899 domain-containing protein</fullName>
    </submittedName>
</protein>
<accession>A0A942SWM7</accession>
<keyword evidence="1" id="KW-1133">Transmembrane helix</keyword>
<gene>
    <name evidence="2" type="ORF">KHB02_06890</name>
</gene>
<dbReference type="AlphaFoldDB" id="A0A942SWM7"/>
<reference evidence="2" key="1">
    <citation type="submission" date="2021-05" db="EMBL/GenBank/DDBJ databases">
        <title>Novel Bacillus species.</title>
        <authorList>
            <person name="Liu G."/>
        </authorList>
    </citation>
    <scope>NUCLEOTIDE SEQUENCE</scope>
    <source>
        <strain evidence="2">FJAT-50051</strain>
    </source>
</reference>
<keyword evidence="1" id="KW-0472">Membrane</keyword>
<feature type="transmembrane region" description="Helical" evidence="1">
    <location>
        <begin position="98"/>
        <end position="119"/>
    </location>
</feature>
<sequence length="121" mass="14011">MKFFPNKSVILVAFTQLSIFILSFIFYGEISIVSYINISFYISFALLLSFLLIFTIQSGFYDAIFKSFNFALSFRTNKRRFEDVPGLSELVTINKNPFLFYAIINGLFMVIALVVYYVLLT</sequence>
<name>A0A942SWM7_9BACI</name>
<dbReference type="RefSeq" id="WP_213141004.1">
    <property type="nucleotide sequence ID" value="NZ_JAGYPE020000008.1"/>
</dbReference>
<evidence type="ECO:0000313" key="2">
    <source>
        <dbReference type="EMBL" id="MBS4181123.1"/>
    </source>
</evidence>
<evidence type="ECO:0000256" key="1">
    <source>
        <dbReference type="SAM" id="Phobius"/>
    </source>
</evidence>
<feature type="transmembrane region" description="Helical" evidence="1">
    <location>
        <begin position="9"/>
        <end position="28"/>
    </location>
</feature>
<dbReference type="EMBL" id="JAGYPE010000001">
    <property type="protein sequence ID" value="MBS4181123.1"/>
    <property type="molecule type" value="Genomic_DNA"/>
</dbReference>
<proteinExistence type="predicted"/>
<feature type="transmembrane region" description="Helical" evidence="1">
    <location>
        <begin position="34"/>
        <end position="56"/>
    </location>
</feature>
<keyword evidence="1" id="KW-0812">Transmembrane</keyword>
<organism evidence="2">
    <name type="scientific">Neobacillus citreus</name>
    <dbReference type="NCBI Taxonomy" id="2833578"/>
    <lineage>
        <taxon>Bacteria</taxon>
        <taxon>Bacillati</taxon>
        <taxon>Bacillota</taxon>
        <taxon>Bacilli</taxon>
        <taxon>Bacillales</taxon>
        <taxon>Bacillaceae</taxon>
        <taxon>Neobacillus</taxon>
    </lineage>
</organism>
<comment type="caution">
    <text evidence="2">The sequence shown here is derived from an EMBL/GenBank/DDBJ whole genome shotgun (WGS) entry which is preliminary data.</text>
</comment>